<dbReference type="PROSITE" id="PS50082">
    <property type="entry name" value="WD_REPEATS_2"/>
    <property type="match status" value="1"/>
</dbReference>
<keyword evidence="3 7" id="KW-0853">WD repeat</keyword>
<dbReference type="InterPro" id="IPR015943">
    <property type="entry name" value="WD40/YVTN_repeat-like_dom_sf"/>
</dbReference>
<dbReference type="GeneID" id="110748717"/>
<name>A0A6P5RTI4_PRUAV</name>
<evidence type="ECO:0000256" key="5">
    <source>
        <dbReference type="ARBA" id="ARBA00022737"/>
    </source>
</evidence>
<evidence type="ECO:0000256" key="1">
    <source>
        <dbReference type="ARBA" id="ARBA00004496"/>
    </source>
</evidence>
<evidence type="ECO:0000256" key="7">
    <source>
        <dbReference type="PROSITE-ProRule" id="PRU00221"/>
    </source>
</evidence>
<keyword evidence="2" id="KW-0963">Cytoplasm</keyword>
<dbReference type="Proteomes" id="UP000515124">
    <property type="component" value="Unplaced"/>
</dbReference>
<dbReference type="Gene3D" id="2.130.10.10">
    <property type="entry name" value="YVTN repeat-like/Quinoprotein amine dehydrogenase"/>
    <property type="match status" value="2"/>
</dbReference>
<accession>A0A6P5RTI4</accession>
<dbReference type="SUPFAM" id="SSF50978">
    <property type="entry name" value="WD40 repeat-like"/>
    <property type="match status" value="1"/>
</dbReference>
<evidence type="ECO:0000256" key="2">
    <source>
        <dbReference type="ARBA" id="ARBA00022490"/>
    </source>
</evidence>
<dbReference type="KEGG" id="pavi:110748717"/>
<dbReference type="InterPro" id="IPR051973">
    <property type="entry name" value="tRNA_Anticodon_Mtase-Reg"/>
</dbReference>
<feature type="non-terminal residue" evidence="9">
    <location>
        <position position="229"/>
    </location>
</feature>
<comment type="similarity">
    <text evidence="6">Belongs to the WD repeat WDR6 family.</text>
</comment>
<dbReference type="GO" id="GO:0005737">
    <property type="term" value="C:cytoplasm"/>
    <property type="evidence" value="ECO:0007669"/>
    <property type="project" value="UniProtKB-SubCell"/>
</dbReference>
<evidence type="ECO:0000256" key="6">
    <source>
        <dbReference type="ARBA" id="ARBA00038255"/>
    </source>
</evidence>
<dbReference type="InterPro" id="IPR036322">
    <property type="entry name" value="WD40_repeat_dom_sf"/>
</dbReference>
<dbReference type="PANTHER" id="PTHR14344">
    <property type="entry name" value="WD REPEAT PROTEIN"/>
    <property type="match status" value="1"/>
</dbReference>
<dbReference type="Pfam" id="PF00400">
    <property type="entry name" value="WD40"/>
    <property type="match status" value="1"/>
</dbReference>
<evidence type="ECO:0000256" key="4">
    <source>
        <dbReference type="ARBA" id="ARBA00022694"/>
    </source>
</evidence>
<keyword evidence="5" id="KW-0677">Repeat</keyword>
<keyword evidence="8" id="KW-1185">Reference proteome</keyword>
<reference evidence="9" key="1">
    <citation type="submission" date="2025-08" db="UniProtKB">
        <authorList>
            <consortium name="RefSeq"/>
        </authorList>
    </citation>
    <scope>IDENTIFICATION</scope>
</reference>
<sequence>MAVEKKTGSWQLQSGQYLGEISALCFLHLPSSFSSFPYLIAGSGSQIMVYDLEVGRMVAMGQLVSVSLTLLQSLPKFANWVLDVSFLKGSVSGSNEEGDCLAIGCSDNSVHLWDVTTSTVVLEVHHPEKTLLYSMRLWGDNLQTLRIASGTIYNEIIVWKVVPQYDASSLASQVEDHIDQSNLFPNCVQPHGCKYEASHMCKLSGHEGSIFRIAWSFDGSKLVSVSDDR</sequence>
<evidence type="ECO:0000313" key="9">
    <source>
        <dbReference type="RefSeq" id="XP_021804356.1"/>
    </source>
</evidence>
<dbReference type="SMART" id="SM00320">
    <property type="entry name" value="WD40"/>
    <property type="match status" value="2"/>
</dbReference>
<organism evidence="8 9">
    <name type="scientific">Prunus avium</name>
    <name type="common">Cherry</name>
    <name type="synonym">Cerasus avium</name>
    <dbReference type="NCBI Taxonomy" id="42229"/>
    <lineage>
        <taxon>Eukaryota</taxon>
        <taxon>Viridiplantae</taxon>
        <taxon>Streptophyta</taxon>
        <taxon>Embryophyta</taxon>
        <taxon>Tracheophyta</taxon>
        <taxon>Spermatophyta</taxon>
        <taxon>Magnoliopsida</taxon>
        <taxon>eudicotyledons</taxon>
        <taxon>Gunneridae</taxon>
        <taxon>Pentapetalae</taxon>
        <taxon>rosids</taxon>
        <taxon>fabids</taxon>
        <taxon>Rosales</taxon>
        <taxon>Rosaceae</taxon>
        <taxon>Amygdaloideae</taxon>
        <taxon>Amygdaleae</taxon>
        <taxon>Prunus</taxon>
    </lineage>
</organism>
<dbReference type="InterPro" id="IPR001680">
    <property type="entry name" value="WD40_rpt"/>
</dbReference>
<dbReference type="RefSeq" id="XP_021804356.1">
    <property type="nucleotide sequence ID" value="XM_021948664.1"/>
</dbReference>
<keyword evidence="4" id="KW-0819">tRNA processing</keyword>
<evidence type="ECO:0000313" key="8">
    <source>
        <dbReference type="Proteomes" id="UP000515124"/>
    </source>
</evidence>
<dbReference type="PROSITE" id="PS50294">
    <property type="entry name" value="WD_REPEATS_REGION"/>
    <property type="match status" value="1"/>
</dbReference>
<dbReference type="AlphaFoldDB" id="A0A6P5RTI4"/>
<protein>
    <submittedName>
        <fullName evidence="9">Uncharacterized protein LOC110748717</fullName>
    </submittedName>
</protein>
<evidence type="ECO:0000256" key="3">
    <source>
        <dbReference type="ARBA" id="ARBA00022574"/>
    </source>
</evidence>
<comment type="subcellular location">
    <subcellularLocation>
        <location evidence="1">Cytoplasm</location>
    </subcellularLocation>
</comment>
<feature type="repeat" description="WD" evidence="7">
    <location>
        <begin position="203"/>
        <end position="229"/>
    </location>
</feature>
<dbReference type="PANTHER" id="PTHR14344:SF3">
    <property type="entry name" value="WD REPEAT-CONTAINING PROTEIN 6"/>
    <property type="match status" value="1"/>
</dbReference>
<dbReference type="GO" id="GO:0030488">
    <property type="term" value="P:tRNA methylation"/>
    <property type="evidence" value="ECO:0007669"/>
    <property type="project" value="TreeGrafter"/>
</dbReference>
<proteinExistence type="inferred from homology"/>
<gene>
    <name evidence="9" type="primary">LOC110748717</name>
</gene>